<name>A0A346FC97_9CAUD</name>
<keyword evidence="3" id="KW-1185">Reference proteome</keyword>
<organism evidence="2 3">
    <name type="scientific">Mycobacterium phage Thonko</name>
    <dbReference type="NCBI Taxonomy" id="2282910"/>
    <lineage>
        <taxon>Viruses</taxon>
        <taxon>Duplodnaviria</taxon>
        <taxon>Heunggongvirae</taxon>
        <taxon>Uroviricota</taxon>
        <taxon>Caudoviricetes</taxon>
        <taxon>Bclasvirinae</taxon>
        <taxon>Thonkovirus</taxon>
        <taxon>Thonkovirus thonko</taxon>
    </lineage>
</organism>
<dbReference type="Proteomes" id="UP000259812">
    <property type="component" value="Genome"/>
</dbReference>
<dbReference type="KEGG" id="vg:60320805"/>
<evidence type="ECO:0000313" key="2">
    <source>
        <dbReference type="EMBL" id="AXN53322.1"/>
    </source>
</evidence>
<protein>
    <submittedName>
        <fullName evidence="2">Uncharacterized protein</fullName>
    </submittedName>
</protein>
<gene>
    <name evidence="2" type="primary">50</name>
    <name evidence="2" type="ORF">PBI_THONKO_50</name>
</gene>
<dbReference type="GeneID" id="60320805"/>
<evidence type="ECO:0000313" key="3">
    <source>
        <dbReference type="Proteomes" id="UP000259812"/>
    </source>
</evidence>
<reference evidence="3" key="1">
    <citation type="submission" date="2018-07" db="EMBL/GenBank/DDBJ databases">
        <authorList>
            <person name="Quirk P.G."/>
            <person name="Krulwich T.A."/>
        </authorList>
    </citation>
    <scope>NUCLEOTIDE SEQUENCE [LARGE SCALE GENOMIC DNA]</scope>
</reference>
<accession>A0A346FC97</accession>
<evidence type="ECO:0000256" key="1">
    <source>
        <dbReference type="SAM" id="MobiDB-lite"/>
    </source>
</evidence>
<sequence length="190" mass="21372">MTTYRRGWEAGRDALGHAIADALDAMPEGTVTAELWRVLDAAYTGLTPPAQPFGGRHTGQHAAARQRDPQPSHDAVRRGIGWDSLRGVALRIHYEHRDARDEFGRLLGLNDWEVSQIAERLLDGGLRRDANWKRISELRTDYDPPLIEPLLRDGLPVTRPGQYPNRYRGVYRITDAGVAAFLDMKQGRLP</sequence>
<proteinExistence type="predicted"/>
<feature type="compositionally biased region" description="Basic and acidic residues" evidence="1">
    <location>
        <begin position="65"/>
        <end position="75"/>
    </location>
</feature>
<feature type="region of interest" description="Disordered" evidence="1">
    <location>
        <begin position="48"/>
        <end position="75"/>
    </location>
</feature>
<dbReference type="RefSeq" id="YP_009949401.1">
    <property type="nucleotide sequence ID" value="NC_051580.1"/>
</dbReference>
<dbReference type="EMBL" id="MH632120">
    <property type="protein sequence ID" value="AXN53322.1"/>
    <property type="molecule type" value="Genomic_DNA"/>
</dbReference>